<organism evidence="1">
    <name type="scientific">marine sediment metagenome</name>
    <dbReference type="NCBI Taxonomy" id="412755"/>
    <lineage>
        <taxon>unclassified sequences</taxon>
        <taxon>metagenomes</taxon>
        <taxon>ecological metagenomes</taxon>
    </lineage>
</organism>
<accession>A0A0F9C251</accession>
<reference evidence="1" key="1">
    <citation type="journal article" date="2015" name="Nature">
        <title>Complex archaea that bridge the gap between prokaryotes and eukaryotes.</title>
        <authorList>
            <person name="Spang A."/>
            <person name="Saw J.H."/>
            <person name="Jorgensen S.L."/>
            <person name="Zaremba-Niedzwiedzka K."/>
            <person name="Martijn J."/>
            <person name="Lind A.E."/>
            <person name="van Eijk R."/>
            <person name="Schleper C."/>
            <person name="Guy L."/>
            <person name="Ettema T.J."/>
        </authorList>
    </citation>
    <scope>NUCLEOTIDE SEQUENCE</scope>
</reference>
<protein>
    <submittedName>
        <fullName evidence="1">Uncharacterized protein</fullName>
    </submittedName>
</protein>
<name>A0A0F9C251_9ZZZZ</name>
<gene>
    <name evidence="1" type="ORF">LCGC14_2719770</name>
</gene>
<dbReference type="AlphaFoldDB" id="A0A0F9C251"/>
<sequence>MRKYTERVHAQRTLKMFLNRKEPYAHCPAQKGYGKAHTRGVPEEMWDMEGAHPCEVCGDFVGSPDECPCVEFGAKEAIERTWRALREKGYLSRRRK</sequence>
<dbReference type="EMBL" id="LAZR01048952">
    <property type="protein sequence ID" value="KKK90761.1"/>
    <property type="molecule type" value="Genomic_DNA"/>
</dbReference>
<proteinExistence type="predicted"/>
<comment type="caution">
    <text evidence="1">The sequence shown here is derived from an EMBL/GenBank/DDBJ whole genome shotgun (WGS) entry which is preliminary data.</text>
</comment>
<evidence type="ECO:0000313" key="1">
    <source>
        <dbReference type="EMBL" id="KKK90761.1"/>
    </source>
</evidence>